<dbReference type="Pfam" id="PF11305">
    <property type="entry name" value="DUF3107"/>
    <property type="match status" value="1"/>
</dbReference>
<dbReference type="InterPro" id="IPR021456">
    <property type="entry name" value="DUF3107"/>
</dbReference>
<gene>
    <name evidence="1" type="ORF">B1B_08103</name>
</gene>
<reference evidence="1" key="1">
    <citation type="submission" date="2013-08" db="EMBL/GenBank/DDBJ databases">
        <authorList>
            <person name="Mendez C."/>
            <person name="Richter M."/>
            <person name="Ferrer M."/>
            <person name="Sanchez J."/>
        </authorList>
    </citation>
    <scope>NUCLEOTIDE SEQUENCE</scope>
</reference>
<feature type="non-terminal residue" evidence="1">
    <location>
        <position position="123"/>
    </location>
</feature>
<protein>
    <submittedName>
        <fullName evidence="1">ATP-binding protein</fullName>
    </submittedName>
</protein>
<keyword evidence="1" id="KW-0067">ATP-binding</keyword>
<evidence type="ECO:0000313" key="1">
    <source>
        <dbReference type="EMBL" id="EQD59668.1"/>
    </source>
</evidence>
<accession>T1AT06</accession>
<proteinExistence type="predicted"/>
<organism evidence="1">
    <name type="scientific">mine drainage metagenome</name>
    <dbReference type="NCBI Taxonomy" id="410659"/>
    <lineage>
        <taxon>unclassified sequences</taxon>
        <taxon>metagenomes</taxon>
        <taxon>ecological metagenomes</taxon>
    </lineage>
</organism>
<reference evidence="1" key="2">
    <citation type="journal article" date="2014" name="ISME J.">
        <title>Microbial stratification in low pH oxic and suboxic macroscopic growths along an acid mine drainage.</title>
        <authorList>
            <person name="Mendez-Garcia C."/>
            <person name="Mesa V."/>
            <person name="Sprenger R.R."/>
            <person name="Richter M."/>
            <person name="Diez M.S."/>
            <person name="Solano J."/>
            <person name="Bargiela R."/>
            <person name="Golyshina O.V."/>
            <person name="Manteca A."/>
            <person name="Ramos J.L."/>
            <person name="Gallego J.R."/>
            <person name="Llorente I."/>
            <person name="Martins Dos Santos V.A."/>
            <person name="Jensen O.N."/>
            <person name="Pelaez A.I."/>
            <person name="Sanchez J."/>
            <person name="Ferrer M."/>
        </authorList>
    </citation>
    <scope>NUCLEOTIDE SEQUENCE</scope>
</reference>
<keyword evidence="1" id="KW-0547">Nucleotide-binding</keyword>
<dbReference type="EMBL" id="AUZY01005248">
    <property type="protein sequence ID" value="EQD59668.1"/>
    <property type="molecule type" value="Genomic_DNA"/>
</dbReference>
<dbReference type="AlphaFoldDB" id="T1AT06"/>
<dbReference type="GO" id="GO:0005524">
    <property type="term" value="F:ATP binding"/>
    <property type="evidence" value="ECO:0007669"/>
    <property type="project" value="UniProtKB-KW"/>
</dbReference>
<comment type="caution">
    <text evidence="1">The sequence shown here is derived from an EMBL/GenBank/DDBJ whole genome shotgun (WGS) entry which is preliminary data.</text>
</comment>
<sequence>MAPTANGCPIAIEAPSISVPIPKVAEPPRSENLAEGDIYKEGSVDVRIGIMHSPREIDVDMPEGTDRDQLLGDVGRVLEDPAAVLWLTDKRGRRVGVPSARIAYVEVGAASDDRRVGFGAPRE</sequence>
<name>T1AT06_9ZZZZ</name>